<dbReference type="OrthoDB" id="696797at2759"/>
<dbReference type="KEGG" id="nau:109230569"/>
<proteinExistence type="predicted"/>
<keyword evidence="3" id="KW-1185">Reference proteome</keyword>
<comment type="caution">
    <text evidence="2">The sequence shown here is derived from an EMBL/GenBank/DDBJ whole genome shotgun (WGS) entry which is preliminary data.</text>
</comment>
<name>A0A1J6I948_NICAT</name>
<dbReference type="EMBL" id="MJEQ01037189">
    <property type="protein sequence ID" value="OIT01058.1"/>
    <property type="molecule type" value="Genomic_DNA"/>
</dbReference>
<organism evidence="2 3">
    <name type="scientific">Nicotiana attenuata</name>
    <name type="common">Coyote tobacco</name>
    <dbReference type="NCBI Taxonomy" id="49451"/>
    <lineage>
        <taxon>Eukaryota</taxon>
        <taxon>Viridiplantae</taxon>
        <taxon>Streptophyta</taxon>
        <taxon>Embryophyta</taxon>
        <taxon>Tracheophyta</taxon>
        <taxon>Spermatophyta</taxon>
        <taxon>Magnoliopsida</taxon>
        <taxon>eudicotyledons</taxon>
        <taxon>Gunneridae</taxon>
        <taxon>Pentapetalae</taxon>
        <taxon>asterids</taxon>
        <taxon>lamiids</taxon>
        <taxon>Solanales</taxon>
        <taxon>Solanaceae</taxon>
        <taxon>Nicotianoideae</taxon>
        <taxon>Nicotianeae</taxon>
        <taxon>Nicotiana</taxon>
    </lineage>
</organism>
<protein>
    <submittedName>
        <fullName evidence="2">Protodermal factor 1</fullName>
    </submittedName>
</protein>
<dbReference type="Proteomes" id="UP000187609">
    <property type="component" value="Unassembled WGS sequence"/>
</dbReference>
<dbReference type="GeneID" id="109230569"/>
<feature type="region of interest" description="Disordered" evidence="1">
    <location>
        <begin position="45"/>
        <end position="162"/>
    </location>
</feature>
<reference evidence="2" key="1">
    <citation type="submission" date="2016-11" db="EMBL/GenBank/DDBJ databases">
        <title>The genome of Nicotiana attenuata.</title>
        <authorList>
            <person name="Xu S."/>
            <person name="Brockmoeller T."/>
            <person name="Gaquerel E."/>
            <person name="Navarro A."/>
            <person name="Kuhl H."/>
            <person name="Gase K."/>
            <person name="Ling Z."/>
            <person name="Zhou W."/>
            <person name="Kreitzer C."/>
            <person name="Stanke M."/>
            <person name="Tang H."/>
            <person name="Lyons E."/>
            <person name="Pandey P."/>
            <person name="Pandey S.P."/>
            <person name="Timmermann B."/>
            <person name="Baldwin I.T."/>
        </authorList>
    </citation>
    <scope>NUCLEOTIDE SEQUENCE [LARGE SCALE GENOMIC DNA]</scope>
    <source>
        <strain evidence="2">UT</strain>
    </source>
</reference>
<dbReference type="PANTHER" id="PTHR33210">
    <property type="entry name" value="PROTODERMAL FACTOR 1"/>
    <property type="match status" value="1"/>
</dbReference>
<feature type="compositionally biased region" description="Pro residues" evidence="1">
    <location>
        <begin position="125"/>
        <end position="136"/>
    </location>
</feature>
<feature type="compositionally biased region" description="Low complexity" evidence="1">
    <location>
        <begin position="47"/>
        <end position="95"/>
    </location>
</feature>
<dbReference type="Gramene" id="OIT01058">
    <property type="protein sequence ID" value="OIT01058"/>
    <property type="gene ID" value="A4A49_04844"/>
</dbReference>
<dbReference type="STRING" id="49451.A0A1J6I948"/>
<accession>A0A1J6I948</accession>
<dbReference type="AlphaFoldDB" id="A0A1J6I948"/>
<dbReference type="PANTHER" id="PTHR33210:SF21">
    <property type="entry name" value="PROTODERMAL FACTOR 1-LIKE"/>
    <property type="match status" value="1"/>
</dbReference>
<sequence length="279" mass="29026">MMGKQRNKQSSLILWAAFAALLSQNLVINVMSTAAFEEQKNFYIPDPTIGSPPRGSSTPPSSSHGTSPSHTTPSHGSGSHGTPPSHGSSSHGTPHANCGNPPKVGHHHNPTPAPPSGGHAGGYYPTPPSTPRPSTPSTPTIVSPPTAPIVDPGTPSTPAIPTPSPPFTCDYWRTHPGLIWGLFGWWGTVGGAFGVATAPGLGSNMNLLQALSNTHTDGFGQLYREGTASLLNSMVSKRFTYTTTQVKNNFAAALSSDKAAAAQAQLFKLANEGRLKPRA</sequence>
<evidence type="ECO:0000313" key="2">
    <source>
        <dbReference type="EMBL" id="OIT01058.1"/>
    </source>
</evidence>
<dbReference type="InterPro" id="IPR039923">
    <property type="entry name" value="Protodermal_1"/>
</dbReference>
<evidence type="ECO:0000256" key="1">
    <source>
        <dbReference type="SAM" id="MobiDB-lite"/>
    </source>
</evidence>
<gene>
    <name evidence="2" type="primary">PDF1_1</name>
    <name evidence="2" type="ORF">A4A49_04844</name>
</gene>
<evidence type="ECO:0000313" key="3">
    <source>
        <dbReference type="Proteomes" id="UP000187609"/>
    </source>
</evidence>
<dbReference type="OMA" id="KHVDPSP"/>